<dbReference type="InterPro" id="IPR038440">
    <property type="entry name" value="FimV_C_sf"/>
</dbReference>
<dbReference type="RefSeq" id="WP_332880490.1">
    <property type="nucleotide sequence ID" value="NZ_JAOSHO010000969.1"/>
</dbReference>
<dbReference type="Proteomes" id="UP001061999">
    <property type="component" value="Unassembled WGS sequence"/>
</dbReference>
<comment type="caution">
    <text evidence="1">The sequence shown here is derived from an EMBL/GenBank/DDBJ whole genome shotgun (WGS) entry which is preliminary data.</text>
</comment>
<evidence type="ECO:0000313" key="1">
    <source>
        <dbReference type="EMBL" id="MCW1248378.1"/>
    </source>
</evidence>
<evidence type="ECO:0000313" key="2">
    <source>
        <dbReference type="Proteomes" id="UP001061999"/>
    </source>
</evidence>
<keyword evidence="2" id="KW-1185">Reference proteome</keyword>
<protein>
    <submittedName>
        <fullName evidence="1">Peptidoglycan-binding protein LysM</fullName>
    </submittedName>
</protein>
<dbReference type="InterPro" id="IPR020011">
    <property type="entry name" value="FimV_C"/>
</dbReference>
<reference evidence="1" key="1">
    <citation type="submission" date="2022-07" db="EMBL/GenBank/DDBJ databases">
        <title>Pseudomonas agronomica sp. nov.: a novel bacterium with biotechnological application in the synthesis of biofertilizers from valorized agricultural residues.</title>
        <authorList>
            <person name="Robas M."/>
            <person name="Fernandez V.M."/>
            <person name="Luna L."/>
            <person name="Provanza A."/>
            <person name="Jimenez P.A."/>
        </authorList>
    </citation>
    <scope>NUCLEOTIDE SEQUENCE</scope>
    <source>
        <strain evidence="1">SAICEU22T</strain>
    </source>
</reference>
<dbReference type="NCBIfam" id="TIGR03504">
    <property type="entry name" value="FimV_Cterm"/>
    <property type="match status" value="1"/>
</dbReference>
<dbReference type="EMBL" id="JAOSHO010000969">
    <property type="protein sequence ID" value="MCW1248378.1"/>
    <property type="molecule type" value="Genomic_DNA"/>
</dbReference>
<proteinExistence type="predicted"/>
<dbReference type="Gene3D" id="1.20.58.2200">
    <property type="match status" value="1"/>
</dbReference>
<gene>
    <name evidence="1" type="ORF">OC610_28430</name>
</gene>
<organism evidence="1 2">
    <name type="scientific">Pseudomonas agronomica</name>
    <dbReference type="NCBI Taxonomy" id="2979328"/>
    <lineage>
        <taxon>Bacteria</taxon>
        <taxon>Pseudomonadati</taxon>
        <taxon>Pseudomonadota</taxon>
        <taxon>Gammaproteobacteria</taxon>
        <taxon>Pseudomonadales</taxon>
        <taxon>Pseudomonadaceae</taxon>
        <taxon>Pseudomonas</taxon>
    </lineage>
</organism>
<accession>A0ABT3FH10</accession>
<sequence>LSVEPEFESLSLEPVSFELQASEHSEKLEEAQNCIDEGDLKSAITLLEELLQEGDEPLKETARVLLAGIR</sequence>
<feature type="non-terminal residue" evidence="1">
    <location>
        <position position="1"/>
    </location>
</feature>
<name>A0ABT3FH10_9PSED</name>